<gene>
    <name evidence="1" type="ORF">RHMOL_Rhmol08G0181000</name>
</gene>
<evidence type="ECO:0000313" key="1">
    <source>
        <dbReference type="EMBL" id="KAI8542959.1"/>
    </source>
</evidence>
<sequence length="172" mass="19490">MGCSRDAASSWLCTCPPTTTTATSTSFKLKPFFLKPAISCSIKGPSDSTSSSSAASSYSLHRIRKFGRRLPDIVRHWVQADSPIPSDDKERVMVVSYNILGDRNASKHKDFYRNVPSLYMNWDRRKRIICEELIGWNPDVICLQEVDRYFDLLNIMQKAGYIGSFKVSAIRV</sequence>
<protein>
    <submittedName>
        <fullName evidence="1">Uncharacterized protein</fullName>
    </submittedName>
</protein>
<keyword evidence="2" id="KW-1185">Reference proteome</keyword>
<comment type="caution">
    <text evidence="1">The sequence shown here is derived from an EMBL/GenBank/DDBJ whole genome shotgun (WGS) entry which is preliminary data.</text>
</comment>
<reference evidence="1" key="1">
    <citation type="submission" date="2022-02" db="EMBL/GenBank/DDBJ databases">
        <title>Plant Genome Project.</title>
        <authorList>
            <person name="Zhang R.-G."/>
        </authorList>
    </citation>
    <scope>NUCLEOTIDE SEQUENCE</scope>
    <source>
        <strain evidence="1">AT1</strain>
    </source>
</reference>
<dbReference type="EMBL" id="CM046395">
    <property type="protein sequence ID" value="KAI8542959.1"/>
    <property type="molecule type" value="Genomic_DNA"/>
</dbReference>
<organism evidence="1 2">
    <name type="scientific">Rhododendron molle</name>
    <name type="common">Chinese azalea</name>
    <name type="synonym">Azalea mollis</name>
    <dbReference type="NCBI Taxonomy" id="49168"/>
    <lineage>
        <taxon>Eukaryota</taxon>
        <taxon>Viridiplantae</taxon>
        <taxon>Streptophyta</taxon>
        <taxon>Embryophyta</taxon>
        <taxon>Tracheophyta</taxon>
        <taxon>Spermatophyta</taxon>
        <taxon>Magnoliopsida</taxon>
        <taxon>eudicotyledons</taxon>
        <taxon>Gunneridae</taxon>
        <taxon>Pentapetalae</taxon>
        <taxon>asterids</taxon>
        <taxon>Ericales</taxon>
        <taxon>Ericaceae</taxon>
        <taxon>Ericoideae</taxon>
        <taxon>Rhodoreae</taxon>
        <taxon>Rhododendron</taxon>
    </lineage>
</organism>
<proteinExistence type="predicted"/>
<dbReference type="Proteomes" id="UP001062846">
    <property type="component" value="Chromosome 8"/>
</dbReference>
<evidence type="ECO:0000313" key="2">
    <source>
        <dbReference type="Proteomes" id="UP001062846"/>
    </source>
</evidence>
<name>A0ACC0MQR3_RHOML</name>
<accession>A0ACC0MQR3</accession>